<dbReference type="OrthoDB" id="419021at2"/>
<dbReference type="AlphaFoldDB" id="A0A480A6T9"/>
<gene>
    <name evidence="3" type="ORF">NIES80_04440</name>
</gene>
<feature type="coiled-coil region" evidence="1">
    <location>
        <begin position="35"/>
        <end position="69"/>
    </location>
</feature>
<accession>A0A480A6T9</accession>
<evidence type="ECO:0000313" key="4">
    <source>
        <dbReference type="Proteomes" id="UP000299367"/>
    </source>
</evidence>
<sequence>MEKLADSNQQDLIAELDIDQQAQVNLEFQQLLNLNTELRTANNDLYAQVEQLKTELAEAEKILQWQKTRSSVTESMFKQQSQELSAAGEQIQSLYQQLEISVQTVQRQEVCIESYKSLMEISQQRLARLERECSLLQSNYGEQSQQLLQSENTCRELRARLMRQQRQTLQFKSALEKCLDTPIPGDGIYVENDGHHPYNVIHKQTRFSRKARSLFPNAQPIQPWSGVTDSPSDSIHNPWMPPKATISDDYGHDQEPLISQSITGKVETVASSEILPESLPQDDITHQLFTSPLPQVISQATAGEVNIHHPDDDDTFIWENLSLNLENNPQTEITINQDVKLEINPLATNENHDQQNLLLSPVPALPITSTEVEMEDYWLDVADDQSLDHNTSDTSAHKSPSPLIYPQRPPKGRKSLASVELPNFQPKPK</sequence>
<evidence type="ECO:0000256" key="2">
    <source>
        <dbReference type="SAM" id="MobiDB-lite"/>
    </source>
</evidence>
<proteinExistence type="predicted"/>
<dbReference type="RefSeq" id="WP_137906573.1">
    <property type="nucleotide sequence ID" value="NZ_BJCF01000003.1"/>
</dbReference>
<keyword evidence="1" id="KW-0175">Coiled coil</keyword>
<organism evidence="3 4">
    <name type="scientific">Dolichospermum planctonicum</name>
    <dbReference type="NCBI Taxonomy" id="136072"/>
    <lineage>
        <taxon>Bacteria</taxon>
        <taxon>Bacillati</taxon>
        <taxon>Cyanobacteriota</taxon>
        <taxon>Cyanophyceae</taxon>
        <taxon>Nostocales</taxon>
        <taxon>Aphanizomenonaceae</taxon>
        <taxon>Dolichospermum</taxon>
    </lineage>
</organism>
<feature type="region of interest" description="Disordered" evidence="2">
    <location>
        <begin position="388"/>
        <end position="429"/>
    </location>
</feature>
<evidence type="ECO:0000313" key="3">
    <source>
        <dbReference type="EMBL" id="GCL40755.1"/>
    </source>
</evidence>
<evidence type="ECO:0000256" key="1">
    <source>
        <dbReference type="SAM" id="Coils"/>
    </source>
</evidence>
<name>A0A480A6T9_9CYAN</name>
<reference evidence="4" key="1">
    <citation type="submission" date="2019-02" db="EMBL/GenBank/DDBJ databases">
        <title>Draft genome sequence of Dolichospermum planctonicum NIES-80.</title>
        <authorList>
            <person name="Yamaguchi H."/>
            <person name="Suzuki S."/>
            <person name="Kawachi M."/>
        </authorList>
    </citation>
    <scope>NUCLEOTIDE SEQUENCE [LARGE SCALE GENOMIC DNA]</scope>
    <source>
        <strain evidence="4">NIES-80</strain>
    </source>
</reference>
<protein>
    <submittedName>
        <fullName evidence="3">Uncharacterized protein</fullName>
    </submittedName>
</protein>
<dbReference type="Proteomes" id="UP000299367">
    <property type="component" value="Unassembled WGS sequence"/>
</dbReference>
<feature type="coiled-coil region" evidence="1">
    <location>
        <begin position="112"/>
        <end position="167"/>
    </location>
</feature>
<comment type="caution">
    <text evidence="3">The sequence shown here is derived from an EMBL/GenBank/DDBJ whole genome shotgun (WGS) entry which is preliminary data.</text>
</comment>
<dbReference type="EMBL" id="BJCF01000003">
    <property type="protein sequence ID" value="GCL40755.1"/>
    <property type="molecule type" value="Genomic_DNA"/>
</dbReference>